<protein>
    <recommendedName>
        <fullName evidence="4">ABC-2 family transporter protein</fullName>
    </recommendedName>
</protein>
<feature type="transmembrane region" description="Helical" evidence="1">
    <location>
        <begin position="249"/>
        <end position="268"/>
    </location>
</feature>
<evidence type="ECO:0008006" key="4">
    <source>
        <dbReference type="Google" id="ProtNLM"/>
    </source>
</evidence>
<evidence type="ECO:0000256" key="1">
    <source>
        <dbReference type="SAM" id="Phobius"/>
    </source>
</evidence>
<keyword evidence="1" id="KW-0812">Transmembrane</keyword>
<evidence type="ECO:0000313" key="3">
    <source>
        <dbReference type="Proteomes" id="UP000183918"/>
    </source>
</evidence>
<feature type="transmembrane region" description="Helical" evidence="1">
    <location>
        <begin position="171"/>
        <end position="195"/>
    </location>
</feature>
<sequence>MKTLKFHIKNQINQREFKISVALLYALVILAFLQACMVNYKFPYVMVRNSAENSLIIGISSRVAKMMFIPVIPLIATTMCAGCRKNSDLNGNGLFSLLRMNKRKYITGNAAAVVLITIITVFAALLINQVLCCIAFPMNYSSNSYGFARYRLLQTDYSNCLFWFWYVQNPYIYNIFYMIIISLLSGGFALLSYGLCMLPCTRKLKGAHVSVLSYGLIMVVSILGQVLKVKSINVFLFLEEGHIASLRDGIILLVILYAAGIFMTEIGAKYYGKI</sequence>
<dbReference type="STRING" id="1122142.SAMN02910414_01905"/>
<dbReference type="RefSeq" id="WP_074718404.1">
    <property type="nucleotide sequence ID" value="NZ_FNPG01000023.1"/>
</dbReference>
<organism evidence="2 3">
    <name type="scientific">Lachnobacterium bovis DSM 14045</name>
    <dbReference type="NCBI Taxonomy" id="1122142"/>
    <lineage>
        <taxon>Bacteria</taxon>
        <taxon>Bacillati</taxon>
        <taxon>Bacillota</taxon>
        <taxon>Clostridia</taxon>
        <taxon>Lachnospirales</taxon>
        <taxon>Lachnospiraceae</taxon>
        <taxon>Lachnobacterium</taxon>
    </lineage>
</organism>
<name>A0A1H3L3K0_9FIRM</name>
<feature type="transmembrane region" description="Helical" evidence="1">
    <location>
        <begin position="105"/>
        <end position="138"/>
    </location>
</feature>
<feature type="transmembrane region" description="Helical" evidence="1">
    <location>
        <begin position="21"/>
        <end position="42"/>
    </location>
</feature>
<dbReference type="EMBL" id="FNPG01000023">
    <property type="protein sequence ID" value="SDY58981.1"/>
    <property type="molecule type" value="Genomic_DNA"/>
</dbReference>
<dbReference type="OrthoDB" id="2025662at2"/>
<evidence type="ECO:0000313" key="2">
    <source>
        <dbReference type="EMBL" id="SDY58981.1"/>
    </source>
</evidence>
<reference evidence="2 3" key="1">
    <citation type="submission" date="2016-10" db="EMBL/GenBank/DDBJ databases">
        <authorList>
            <person name="de Groot N.N."/>
        </authorList>
    </citation>
    <scope>NUCLEOTIDE SEQUENCE [LARGE SCALE GENOMIC DNA]</scope>
    <source>
        <strain evidence="2 3">DSM 14045</strain>
    </source>
</reference>
<dbReference type="AlphaFoldDB" id="A0A1H3L3K0"/>
<dbReference type="eggNOG" id="ENOG5032VZV">
    <property type="taxonomic scope" value="Bacteria"/>
</dbReference>
<keyword evidence="1" id="KW-1133">Transmembrane helix</keyword>
<feature type="transmembrane region" description="Helical" evidence="1">
    <location>
        <begin position="62"/>
        <end position="84"/>
    </location>
</feature>
<gene>
    <name evidence="2" type="ORF">SAMN02910414_01905</name>
</gene>
<proteinExistence type="predicted"/>
<keyword evidence="3" id="KW-1185">Reference proteome</keyword>
<keyword evidence="1" id="KW-0472">Membrane</keyword>
<accession>A0A1H3L3K0</accession>
<feature type="transmembrane region" description="Helical" evidence="1">
    <location>
        <begin position="207"/>
        <end position="229"/>
    </location>
</feature>
<dbReference type="Proteomes" id="UP000183918">
    <property type="component" value="Unassembled WGS sequence"/>
</dbReference>